<gene>
    <name evidence="1" type="ORF">BDD30_3876</name>
</gene>
<protein>
    <submittedName>
        <fullName evidence="1">Uncharacterized protein</fullName>
    </submittedName>
</protein>
<proteinExistence type="predicted"/>
<evidence type="ECO:0000313" key="1">
    <source>
        <dbReference type="EMBL" id="RKS57233.1"/>
    </source>
</evidence>
<accession>A0ABX9SK78</accession>
<sequence>MSAIVYLGDATVRNDKVITASSTIYFNRKGRSVVVQYCCCQWRSCVLSSMSYHYVELLS</sequence>
<evidence type="ECO:0000313" key="2">
    <source>
        <dbReference type="Proteomes" id="UP000280955"/>
    </source>
</evidence>
<dbReference type="Proteomes" id="UP000280955">
    <property type="component" value="Unassembled WGS sequence"/>
</dbReference>
<reference evidence="1 2" key="1">
    <citation type="submission" date="2018-10" db="EMBL/GenBank/DDBJ databases">
        <title>Genomic Encyclopedia of Archaeal and Bacterial Type Strains, Phase II (KMG-II): from individual species to whole genera.</title>
        <authorList>
            <person name="Goeker M."/>
        </authorList>
    </citation>
    <scope>NUCLEOTIDE SEQUENCE [LARGE SCALE GENOMIC DNA]</scope>
    <source>
        <strain evidence="1 2">DSM 15149</strain>
    </source>
</reference>
<organism evidence="1 2">
    <name type="scientific">Photorhabdus asymbiotica</name>
    <dbReference type="NCBI Taxonomy" id="291112"/>
    <lineage>
        <taxon>Bacteria</taxon>
        <taxon>Pseudomonadati</taxon>
        <taxon>Pseudomonadota</taxon>
        <taxon>Gammaproteobacteria</taxon>
        <taxon>Enterobacterales</taxon>
        <taxon>Morganellaceae</taxon>
        <taxon>Photorhabdus</taxon>
    </lineage>
</organism>
<comment type="caution">
    <text evidence="1">The sequence shown here is derived from an EMBL/GenBank/DDBJ whole genome shotgun (WGS) entry which is preliminary data.</text>
</comment>
<dbReference type="EMBL" id="RBLJ01000004">
    <property type="protein sequence ID" value="RKS57233.1"/>
    <property type="molecule type" value="Genomic_DNA"/>
</dbReference>
<keyword evidence="2" id="KW-1185">Reference proteome</keyword>
<name>A0ABX9SK78_9GAMM</name>